<feature type="compositionally biased region" description="Basic and acidic residues" evidence="1">
    <location>
        <begin position="45"/>
        <end position="76"/>
    </location>
</feature>
<evidence type="ECO:0000313" key="3">
    <source>
        <dbReference type="Proteomes" id="UP000676310"/>
    </source>
</evidence>
<dbReference type="OrthoDB" id="4161095at2759"/>
<feature type="region of interest" description="Disordered" evidence="1">
    <location>
        <begin position="1"/>
        <end position="105"/>
    </location>
</feature>
<dbReference type="EMBL" id="CAJRGZ010000027">
    <property type="protein sequence ID" value="CAG5181991.1"/>
    <property type="molecule type" value="Genomic_DNA"/>
</dbReference>
<evidence type="ECO:0000256" key="1">
    <source>
        <dbReference type="SAM" id="MobiDB-lite"/>
    </source>
</evidence>
<dbReference type="AlphaFoldDB" id="A0A8J2I8N6"/>
<gene>
    <name evidence="2" type="ORF">ALTATR162_LOCUS9937</name>
</gene>
<reference evidence="2" key="1">
    <citation type="submission" date="2021-05" db="EMBL/GenBank/DDBJ databases">
        <authorList>
            <person name="Stam R."/>
        </authorList>
    </citation>
    <scope>NUCLEOTIDE SEQUENCE</scope>
    <source>
        <strain evidence="2">CS162</strain>
    </source>
</reference>
<feature type="compositionally biased region" description="Low complexity" evidence="1">
    <location>
        <begin position="1"/>
        <end position="17"/>
    </location>
</feature>
<sequence>MSNSTFQSFSTHSSSTTINGQTTSKSEQIFTDPSGTRVQRTHQTSGEEPRVERFETDATGRQLEDPGHADAKRIQDVTEEEDAKAKDRQYAERMEDEYAKREGGA</sequence>
<dbReference type="RefSeq" id="XP_043173508.1">
    <property type="nucleotide sequence ID" value="XM_043317573.1"/>
</dbReference>
<dbReference type="Proteomes" id="UP000676310">
    <property type="component" value="Unassembled WGS sequence"/>
</dbReference>
<feature type="compositionally biased region" description="Polar residues" evidence="1">
    <location>
        <begin position="18"/>
        <end position="44"/>
    </location>
</feature>
<keyword evidence="3" id="KW-1185">Reference proteome</keyword>
<proteinExistence type="predicted"/>
<dbReference type="GeneID" id="67022213"/>
<protein>
    <submittedName>
        <fullName evidence="2">Uncharacterized protein</fullName>
    </submittedName>
</protein>
<accession>A0A8J2I8N6</accession>
<name>A0A8J2I8N6_9PLEO</name>
<evidence type="ECO:0000313" key="2">
    <source>
        <dbReference type="EMBL" id="CAG5181991.1"/>
    </source>
</evidence>
<comment type="caution">
    <text evidence="2">The sequence shown here is derived from an EMBL/GenBank/DDBJ whole genome shotgun (WGS) entry which is preliminary data.</text>
</comment>
<feature type="compositionally biased region" description="Basic and acidic residues" evidence="1">
    <location>
        <begin position="83"/>
        <end position="105"/>
    </location>
</feature>
<organism evidence="2 3">
    <name type="scientific">Alternaria atra</name>
    <dbReference type="NCBI Taxonomy" id="119953"/>
    <lineage>
        <taxon>Eukaryota</taxon>
        <taxon>Fungi</taxon>
        <taxon>Dikarya</taxon>
        <taxon>Ascomycota</taxon>
        <taxon>Pezizomycotina</taxon>
        <taxon>Dothideomycetes</taxon>
        <taxon>Pleosporomycetidae</taxon>
        <taxon>Pleosporales</taxon>
        <taxon>Pleosporineae</taxon>
        <taxon>Pleosporaceae</taxon>
        <taxon>Alternaria</taxon>
        <taxon>Alternaria sect. Ulocladioides</taxon>
    </lineage>
</organism>